<accession>A0AAV7K514</accession>
<feature type="domain" description="O-methyltransferase C-terminal" evidence="10">
    <location>
        <begin position="128"/>
        <end position="356"/>
    </location>
</feature>
<name>A0AAV7K514_9METZ</name>
<evidence type="ECO:0000256" key="6">
    <source>
        <dbReference type="ARBA" id="ARBA00040730"/>
    </source>
</evidence>
<evidence type="ECO:0000256" key="3">
    <source>
        <dbReference type="ARBA" id="ARBA00022691"/>
    </source>
</evidence>
<keyword evidence="1" id="KW-0489">Methyltransferase</keyword>
<dbReference type="InterPro" id="IPR036388">
    <property type="entry name" value="WH-like_DNA-bd_sf"/>
</dbReference>
<dbReference type="GO" id="GO:0032259">
    <property type="term" value="P:methylation"/>
    <property type="evidence" value="ECO:0007669"/>
    <property type="project" value="UniProtKB-KW"/>
</dbReference>
<keyword evidence="3" id="KW-0949">S-adenosyl-L-methionine</keyword>
<evidence type="ECO:0000256" key="5">
    <source>
        <dbReference type="ARBA" id="ARBA00039116"/>
    </source>
</evidence>
<dbReference type="InterPro" id="IPR029063">
    <property type="entry name" value="SAM-dependent_MTases_sf"/>
</dbReference>
<dbReference type="AlphaFoldDB" id="A0AAV7K514"/>
<dbReference type="GO" id="GO:0017096">
    <property type="term" value="F:acetylserotonin O-methyltransferase activity"/>
    <property type="evidence" value="ECO:0007669"/>
    <property type="project" value="UniProtKB-EC"/>
</dbReference>
<feature type="region of interest" description="Disordered" evidence="9">
    <location>
        <begin position="155"/>
        <end position="184"/>
    </location>
</feature>
<feature type="active site" description="Proton acceptor" evidence="8">
    <location>
        <position position="279"/>
    </location>
</feature>
<comment type="caution">
    <text evidence="12">The sequence shown here is derived from an EMBL/GenBank/DDBJ whole genome shotgun (WGS) entry which is preliminary data.</text>
</comment>
<evidence type="ECO:0000313" key="13">
    <source>
        <dbReference type="Proteomes" id="UP001165289"/>
    </source>
</evidence>
<proteinExistence type="predicted"/>
<evidence type="ECO:0000259" key="10">
    <source>
        <dbReference type="Pfam" id="PF00891"/>
    </source>
</evidence>
<dbReference type="Pfam" id="PF08100">
    <property type="entry name" value="Dimerisation"/>
    <property type="match status" value="1"/>
</dbReference>
<dbReference type="InterPro" id="IPR036390">
    <property type="entry name" value="WH_DNA-bd_sf"/>
</dbReference>
<dbReference type="PANTHER" id="PTHR43712">
    <property type="entry name" value="PUTATIVE (AFU_ORTHOLOGUE AFUA_4G14580)-RELATED"/>
    <property type="match status" value="1"/>
</dbReference>
<dbReference type="InterPro" id="IPR016461">
    <property type="entry name" value="COMT-like"/>
</dbReference>
<dbReference type="Gene3D" id="3.40.50.150">
    <property type="entry name" value="Vaccinia Virus protein VP39"/>
    <property type="match status" value="1"/>
</dbReference>
<dbReference type="InterPro" id="IPR012967">
    <property type="entry name" value="COMT_dimerisation"/>
</dbReference>
<dbReference type="SUPFAM" id="SSF46785">
    <property type="entry name" value="Winged helix' DNA-binding domain"/>
    <property type="match status" value="1"/>
</dbReference>
<dbReference type="Gene3D" id="1.10.10.10">
    <property type="entry name" value="Winged helix-like DNA-binding domain superfamily/Winged helix DNA-binding domain"/>
    <property type="match status" value="1"/>
</dbReference>
<dbReference type="EMBL" id="JAKMXF010000188">
    <property type="protein sequence ID" value="KAI6655549.1"/>
    <property type="molecule type" value="Genomic_DNA"/>
</dbReference>
<evidence type="ECO:0000256" key="7">
    <source>
        <dbReference type="ARBA" id="ARBA00043054"/>
    </source>
</evidence>
<evidence type="ECO:0000256" key="4">
    <source>
        <dbReference type="ARBA" id="ARBA00037645"/>
    </source>
</evidence>
<evidence type="ECO:0000256" key="2">
    <source>
        <dbReference type="ARBA" id="ARBA00022679"/>
    </source>
</evidence>
<organism evidence="12 13">
    <name type="scientific">Oopsacas minuta</name>
    <dbReference type="NCBI Taxonomy" id="111878"/>
    <lineage>
        <taxon>Eukaryota</taxon>
        <taxon>Metazoa</taxon>
        <taxon>Porifera</taxon>
        <taxon>Hexactinellida</taxon>
        <taxon>Hexasterophora</taxon>
        <taxon>Lyssacinosida</taxon>
        <taxon>Leucopsacidae</taxon>
        <taxon>Oopsacas</taxon>
    </lineage>
</organism>
<dbReference type="EC" id="2.1.1.4" evidence="5"/>
<dbReference type="InterPro" id="IPR001077">
    <property type="entry name" value="COMT_C"/>
</dbReference>
<dbReference type="Proteomes" id="UP001165289">
    <property type="component" value="Unassembled WGS sequence"/>
</dbReference>
<dbReference type="PANTHER" id="PTHR43712:SF2">
    <property type="entry name" value="O-METHYLTRANSFERASE CICE"/>
    <property type="match status" value="1"/>
</dbReference>
<reference evidence="12 13" key="1">
    <citation type="journal article" date="2023" name="BMC Biol.">
        <title>The compact genome of the sponge Oopsacas minuta (Hexactinellida) is lacking key metazoan core genes.</title>
        <authorList>
            <person name="Santini S."/>
            <person name="Schenkelaars Q."/>
            <person name="Jourda C."/>
            <person name="Duchesne M."/>
            <person name="Belahbib H."/>
            <person name="Rocher C."/>
            <person name="Selva M."/>
            <person name="Riesgo A."/>
            <person name="Vervoort M."/>
            <person name="Leys S.P."/>
            <person name="Kodjabachian L."/>
            <person name="Le Bivic A."/>
            <person name="Borchiellini C."/>
            <person name="Claverie J.M."/>
            <person name="Renard E."/>
        </authorList>
    </citation>
    <scope>NUCLEOTIDE SEQUENCE [LARGE SCALE GENOMIC DNA]</scope>
    <source>
        <strain evidence="12">SPO-2</strain>
    </source>
</reference>
<feature type="domain" description="O-methyltransferase dimerisation" evidence="11">
    <location>
        <begin position="22"/>
        <end position="102"/>
    </location>
</feature>
<dbReference type="PIRSF" id="PIRSF005739">
    <property type="entry name" value="O-mtase"/>
    <property type="match status" value="1"/>
</dbReference>
<evidence type="ECO:0000256" key="1">
    <source>
        <dbReference type="ARBA" id="ARBA00022603"/>
    </source>
</evidence>
<feature type="compositionally biased region" description="Basic and acidic residues" evidence="9">
    <location>
        <begin position="167"/>
        <end position="184"/>
    </location>
</feature>
<keyword evidence="13" id="KW-1185">Reference proteome</keyword>
<sequence length="377" mass="42240">MAQESSSNPTDIEASVSSLNFLFNGHLLTYCIGIACKLNVAGIIAEADKSLSLQELAEKIPGEINFSYFKRIIRFLCAFGVFQESLIEEEGRYSLTRLSELMRNDIKGRISLKNGFEMMVNPTSINAWSRLENCVRSKKLKIPYDEAMSDSSCHHAKEGSIVSTESSPHEHSQQHEDEYSHEHDESIYETHILMKYYAHGFKELEDKKAHILDLGGHSGSTLGVIKESFQNLACSSLDLASTVETLKQKPEGVEIVSGNYFKPETIPNADAILLKHIAHMYPDQEKCVELLKNCKQALSESGRIILCECVIPKIGSIDVDSENCKRAFMADISMLLFGVEARTMDEFLAVFYSAGLKVTEFIETPEAMTQIFILEKI</sequence>
<dbReference type="GO" id="GO:0046983">
    <property type="term" value="F:protein dimerization activity"/>
    <property type="evidence" value="ECO:0007669"/>
    <property type="project" value="InterPro"/>
</dbReference>
<evidence type="ECO:0000259" key="11">
    <source>
        <dbReference type="Pfam" id="PF08100"/>
    </source>
</evidence>
<gene>
    <name evidence="12" type="ORF">LOD99_2048</name>
</gene>
<keyword evidence="2" id="KW-0808">Transferase</keyword>
<evidence type="ECO:0000256" key="9">
    <source>
        <dbReference type="SAM" id="MobiDB-lite"/>
    </source>
</evidence>
<protein>
    <recommendedName>
        <fullName evidence="6">Acetylserotonin O-methyltransferase</fullName>
        <ecNumber evidence="5">2.1.1.4</ecNumber>
    </recommendedName>
    <alternativeName>
        <fullName evidence="7">Hydroxyindole O-methyltransferase</fullName>
    </alternativeName>
</protein>
<evidence type="ECO:0000256" key="8">
    <source>
        <dbReference type="PIRSR" id="PIRSR005739-1"/>
    </source>
</evidence>
<dbReference type="Pfam" id="PF00891">
    <property type="entry name" value="Methyltransf_2"/>
    <property type="match status" value="1"/>
</dbReference>
<comment type="function">
    <text evidence="4">Catalyzes the transfer of a methyl group onto N-acetylserotonin, producing melatonin (N-acetyl-5-methoxytryptamine).</text>
</comment>
<evidence type="ECO:0000313" key="12">
    <source>
        <dbReference type="EMBL" id="KAI6655549.1"/>
    </source>
</evidence>
<dbReference type="SUPFAM" id="SSF53335">
    <property type="entry name" value="S-adenosyl-L-methionine-dependent methyltransferases"/>
    <property type="match status" value="1"/>
</dbReference>
<dbReference type="PROSITE" id="PS51683">
    <property type="entry name" value="SAM_OMT_II"/>
    <property type="match status" value="1"/>
</dbReference>